<comment type="similarity">
    <text evidence="1 4">Belongs to the ketopantoate reductase family.</text>
</comment>
<evidence type="ECO:0000259" key="5">
    <source>
        <dbReference type="Pfam" id="PF02558"/>
    </source>
</evidence>
<dbReference type="Gene3D" id="3.40.50.720">
    <property type="entry name" value="NAD(P)-binding Rossmann-like Domain"/>
    <property type="match status" value="1"/>
</dbReference>
<dbReference type="InterPro" id="IPR003710">
    <property type="entry name" value="ApbA"/>
</dbReference>
<evidence type="ECO:0000256" key="1">
    <source>
        <dbReference type="ARBA" id="ARBA00007870"/>
    </source>
</evidence>
<feature type="domain" description="Ketopantoate reductase C-terminal" evidence="6">
    <location>
        <begin position="182"/>
        <end position="310"/>
    </location>
</feature>
<comment type="function">
    <text evidence="4">Catalyzes the NADPH-dependent reduction of ketopantoate into pantoic acid.</text>
</comment>
<keyword evidence="4" id="KW-0566">Pantothenate biosynthesis</keyword>
<dbReference type="NCBIfam" id="TIGR00745">
    <property type="entry name" value="apbA_panE"/>
    <property type="match status" value="1"/>
</dbReference>
<dbReference type="UniPathway" id="UPA00028">
    <property type="reaction ID" value="UER00004"/>
</dbReference>
<dbReference type="GO" id="GO:0005737">
    <property type="term" value="C:cytoplasm"/>
    <property type="evidence" value="ECO:0007669"/>
    <property type="project" value="TreeGrafter"/>
</dbReference>
<dbReference type="InterPro" id="IPR051402">
    <property type="entry name" value="KPR-Related"/>
</dbReference>
<organism evidence="7">
    <name type="scientific">uncultured bacterium W4-21b</name>
    <dbReference type="NCBI Taxonomy" id="1130993"/>
    <lineage>
        <taxon>Bacteria</taxon>
        <taxon>environmental samples</taxon>
    </lineage>
</organism>
<sequence>MNILVFGCGAIGSAFGGFLSRTKHRITLYGRPWHLRAIARSGLRVSGIWGKYNFKQFRLFSDLTRLRKARIPFALVLFTVKSFDTKRACSDLRKVTTPNSVIVSLQNGLGNIEELLRHFDASQVLAGRVIFGVEIAPGKIKITVTADDVRLGETSYRRLSPRVRSIAALFTQAGIKTKPTSDVRRYLWAKVLYNCALNPLASLLGTHYGALLENSYTRDLMKEIVRETYRVAGRQRIALVSKTHEGYIRLLFNKLIPATYHHHPSMLQDFARGRSTEIDSLNNSIAQMGKKLGIATPTNQFVTALVKAKESCCSQD</sequence>
<dbReference type="SUPFAM" id="SSF51735">
    <property type="entry name" value="NAD(P)-binding Rossmann-fold domains"/>
    <property type="match status" value="1"/>
</dbReference>
<dbReference type="EC" id="1.1.1.169" evidence="4"/>
<dbReference type="GO" id="GO:0008677">
    <property type="term" value="F:2-dehydropantoate 2-reductase activity"/>
    <property type="evidence" value="ECO:0007669"/>
    <property type="project" value="UniProtKB-EC"/>
</dbReference>
<dbReference type="Pfam" id="PF08546">
    <property type="entry name" value="ApbA_C"/>
    <property type="match status" value="1"/>
</dbReference>
<name>H9BWM4_9BACT</name>
<dbReference type="PANTHER" id="PTHR21708">
    <property type="entry name" value="PROBABLE 2-DEHYDROPANTOATE 2-REDUCTASE"/>
    <property type="match status" value="1"/>
</dbReference>
<dbReference type="GO" id="GO:0015940">
    <property type="term" value="P:pantothenate biosynthetic process"/>
    <property type="evidence" value="ECO:0007669"/>
    <property type="project" value="UniProtKB-UniPathway"/>
</dbReference>
<reference evidence="7" key="1">
    <citation type="submission" date="2011-11" db="EMBL/GenBank/DDBJ databases">
        <title>Construction and analysis of a metagenome of deep-sea sediment.</title>
        <authorList>
            <person name="Huo Y.-Y."/>
            <person name="Cheng H."/>
            <person name="Wu M."/>
        </authorList>
    </citation>
    <scope>NUCLEOTIDE SEQUENCE</scope>
</reference>
<protein>
    <recommendedName>
        <fullName evidence="4">2-dehydropantoate 2-reductase</fullName>
        <ecNumber evidence="4">1.1.1.169</ecNumber>
    </recommendedName>
    <alternativeName>
        <fullName evidence="4">Ketopantoate reductase</fullName>
    </alternativeName>
</protein>
<dbReference type="Pfam" id="PF02558">
    <property type="entry name" value="ApbA"/>
    <property type="match status" value="1"/>
</dbReference>
<keyword evidence="2 4" id="KW-0521">NADP</keyword>
<dbReference type="PANTHER" id="PTHR21708:SF26">
    <property type="entry name" value="2-DEHYDROPANTOATE 2-REDUCTASE"/>
    <property type="match status" value="1"/>
</dbReference>
<evidence type="ECO:0000256" key="4">
    <source>
        <dbReference type="RuleBase" id="RU362068"/>
    </source>
</evidence>
<evidence type="ECO:0000256" key="2">
    <source>
        <dbReference type="ARBA" id="ARBA00022857"/>
    </source>
</evidence>
<dbReference type="InterPro" id="IPR008927">
    <property type="entry name" value="6-PGluconate_DH-like_C_sf"/>
</dbReference>
<dbReference type="InterPro" id="IPR013328">
    <property type="entry name" value="6PGD_dom2"/>
</dbReference>
<feature type="domain" description="Ketopantoate reductase N-terminal" evidence="5">
    <location>
        <begin position="3"/>
        <end position="153"/>
    </location>
</feature>
<dbReference type="AlphaFoldDB" id="H9BWM4"/>
<evidence type="ECO:0000259" key="6">
    <source>
        <dbReference type="Pfam" id="PF08546"/>
    </source>
</evidence>
<evidence type="ECO:0000313" key="7">
    <source>
        <dbReference type="EMBL" id="AFD03196.1"/>
    </source>
</evidence>
<dbReference type="FunFam" id="1.10.1040.10:FF:000017">
    <property type="entry name" value="2-dehydropantoate 2-reductase"/>
    <property type="match status" value="1"/>
</dbReference>
<dbReference type="SUPFAM" id="SSF48179">
    <property type="entry name" value="6-phosphogluconate dehydrogenase C-terminal domain-like"/>
    <property type="match status" value="1"/>
</dbReference>
<dbReference type="InterPro" id="IPR013332">
    <property type="entry name" value="KPR_N"/>
</dbReference>
<dbReference type="InterPro" id="IPR036291">
    <property type="entry name" value="NAD(P)-bd_dom_sf"/>
</dbReference>
<evidence type="ECO:0000256" key="3">
    <source>
        <dbReference type="ARBA" id="ARBA00023002"/>
    </source>
</evidence>
<comment type="catalytic activity">
    <reaction evidence="4">
        <text>(R)-pantoate + NADP(+) = 2-dehydropantoate + NADPH + H(+)</text>
        <dbReference type="Rhea" id="RHEA:16233"/>
        <dbReference type="ChEBI" id="CHEBI:11561"/>
        <dbReference type="ChEBI" id="CHEBI:15378"/>
        <dbReference type="ChEBI" id="CHEBI:15980"/>
        <dbReference type="ChEBI" id="CHEBI:57783"/>
        <dbReference type="ChEBI" id="CHEBI:58349"/>
        <dbReference type="EC" id="1.1.1.169"/>
    </reaction>
</comment>
<accession>H9BWM4</accession>
<proteinExistence type="inferred from homology"/>
<dbReference type="EMBL" id="JQ085818">
    <property type="protein sequence ID" value="AFD03196.1"/>
    <property type="molecule type" value="Genomic_DNA"/>
</dbReference>
<comment type="pathway">
    <text evidence="4">Cofactor biosynthesis; (R)-pantothenate biosynthesis; (R)-pantoate from 3-methyl-2-oxobutanoate: step 2/2.</text>
</comment>
<dbReference type="InterPro" id="IPR013752">
    <property type="entry name" value="KPA_reductase"/>
</dbReference>
<keyword evidence="3 4" id="KW-0560">Oxidoreductase</keyword>
<dbReference type="Gene3D" id="1.10.1040.10">
    <property type="entry name" value="N-(1-d-carboxylethyl)-l-norvaline Dehydrogenase, domain 2"/>
    <property type="match status" value="1"/>
</dbReference>